<proteinExistence type="inferred from homology"/>
<comment type="catalytic activity">
    <reaction evidence="9">
        <text>acetylcholine + H2O = choline + acetate + H(+)</text>
        <dbReference type="Rhea" id="RHEA:17561"/>
        <dbReference type="ChEBI" id="CHEBI:15354"/>
        <dbReference type="ChEBI" id="CHEBI:15355"/>
        <dbReference type="ChEBI" id="CHEBI:15377"/>
        <dbReference type="ChEBI" id="CHEBI:15378"/>
        <dbReference type="ChEBI" id="CHEBI:30089"/>
        <dbReference type="EC" id="3.1.1.7"/>
    </reaction>
</comment>
<dbReference type="PRINTS" id="PR00878">
    <property type="entry name" value="CHOLNESTRASE"/>
</dbReference>
<dbReference type="CDD" id="cd00312">
    <property type="entry name" value="Esterase_lipase"/>
    <property type="match status" value="1"/>
</dbReference>
<dbReference type="FunFam" id="3.40.50.1820:FF:000029">
    <property type="entry name" value="Acetylcholinesterase"/>
    <property type="match status" value="1"/>
</dbReference>
<feature type="active site" description="Charge relay system" evidence="10">
    <location>
        <position position="597"/>
    </location>
</feature>
<feature type="compositionally biased region" description="Low complexity" evidence="11">
    <location>
        <begin position="92"/>
        <end position="101"/>
    </location>
</feature>
<sequence length="752" mass="83862">MWLNHFQYLSPQDSISYPLNRKKGRAMIHQWKNRHFSTDVPGWGNDILEDTIMPSISSASFSSSSSSPSSNSSHSPSSLSYSTFPCSSASSSRTLPSASSLGHDSRPFKDDDTSLMRPRRARGRLSTSLLLDKVVLTLTVMAVVMLMACCHTATAYISDDLVVETNKGKIRGVTLKSATNKDVDVWYGIPYAQPPLGNLRFRHPRPIDAWSGIKETTKLPNSCIQIYDTAFPGFYGSEMWNANTPISEDCLYINVAVPKPHPKNSAVLVWVFGGGFYSGSSTLDVYDMRVLASEENIILVSFQYRVASLGFLFFDTEDVPGNAAMFDQIMALQWIKDNIAHFGGNPDNITLFGESAGATSVSLHLLSPLSRNLFSQVIMQSASALVPWGIITKEESLIRGLRLAELMNCPHDRLDLRATIECLRQKNATEMVNKEWDGIVFGICEFPFVPIIDGSFLDETPQTAVDSENFKKTNILMGTNQDEAFFFIMYYLGEIFKNEESVHVTREDFLKLVSETNLYVKQVGREAIIYEYTDWLNPNNAIKNRDAIDKMVGDYAFTCPVVEFGYQYASSGNNVYMYYFSERASTNPWPTWAGVLHGDEIAFIFGEPLNRSRNYDQSEIALSRRMMAYWANFAKTGNPSLSADGTWATTYWPRHTADKREVLELNANYTRTLNGLRVKKCAFWSEFLPKLLASVESPRPCDKSCCKSVGGEVASSSATSGVSGFSIASSSDRFTLLSMLTLLAVITQSQLT</sequence>
<organism evidence="13 14">
    <name type="scientific">Tigriopus californicus</name>
    <name type="common">Marine copepod</name>
    <dbReference type="NCBI Taxonomy" id="6832"/>
    <lineage>
        <taxon>Eukaryota</taxon>
        <taxon>Metazoa</taxon>
        <taxon>Ecdysozoa</taxon>
        <taxon>Arthropoda</taxon>
        <taxon>Crustacea</taxon>
        <taxon>Multicrustacea</taxon>
        <taxon>Hexanauplia</taxon>
        <taxon>Copepoda</taxon>
        <taxon>Harpacticoida</taxon>
        <taxon>Harpacticidae</taxon>
        <taxon>Tigriopus</taxon>
    </lineage>
</organism>
<accession>A0A553NR33</accession>
<evidence type="ECO:0000256" key="2">
    <source>
        <dbReference type="ARBA" id="ARBA00013276"/>
    </source>
</evidence>
<evidence type="ECO:0000256" key="5">
    <source>
        <dbReference type="ARBA" id="ARBA00022867"/>
    </source>
</evidence>
<dbReference type="GO" id="GO:0019695">
    <property type="term" value="P:choline metabolic process"/>
    <property type="evidence" value="ECO:0007669"/>
    <property type="project" value="TreeGrafter"/>
</dbReference>
<dbReference type="PROSITE" id="PS00122">
    <property type="entry name" value="CARBOXYLESTERASE_B_1"/>
    <property type="match status" value="1"/>
</dbReference>
<feature type="region of interest" description="Disordered" evidence="11">
    <location>
        <begin position="92"/>
        <end position="119"/>
    </location>
</feature>
<keyword evidence="7" id="KW-0325">Glycoprotein</keyword>
<keyword evidence="6" id="KW-1015">Disulfide bond</keyword>
<reference evidence="13 14" key="1">
    <citation type="journal article" date="2018" name="Nat. Ecol. Evol.">
        <title>Genomic signatures of mitonuclear coevolution across populations of Tigriopus californicus.</title>
        <authorList>
            <person name="Barreto F.S."/>
            <person name="Watson E.T."/>
            <person name="Lima T.G."/>
            <person name="Willett C.S."/>
            <person name="Edmands S."/>
            <person name="Li W."/>
            <person name="Burton R.S."/>
        </authorList>
    </citation>
    <scope>NUCLEOTIDE SEQUENCE [LARGE SCALE GENOMIC DNA]</scope>
    <source>
        <strain evidence="13 14">San Diego</strain>
    </source>
</reference>
<keyword evidence="4" id="KW-0378">Hydrolase</keyword>
<dbReference type="EC" id="3.1.1.7" evidence="2"/>
<name>A0A553NR33_TIGCA</name>
<dbReference type="OMA" id="NSHNRIN"/>
<comment type="caution">
    <text evidence="13">The sequence shown here is derived from an EMBL/GenBank/DDBJ whole genome shotgun (WGS) entry which is preliminary data.</text>
</comment>
<dbReference type="GO" id="GO:0005886">
    <property type="term" value="C:plasma membrane"/>
    <property type="evidence" value="ECO:0007669"/>
    <property type="project" value="TreeGrafter"/>
</dbReference>
<evidence type="ECO:0000256" key="10">
    <source>
        <dbReference type="PIRSR" id="PIRSR600997-1"/>
    </source>
</evidence>
<evidence type="ECO:0000256" key="1">
    <source>
        <dbReference type="ARBA" id="ARBA00005964"/>
    </source>
</evidence>
<dbReference type="EMBL" id="VCGU01000011">
    <property type="protein sequence ID" value="TRY67908.1"/>
    <property type="molecule type" value="Genomic_DNA"/>
</dbReference>
<dbReference type="Gene3D" id="3.40.50.1820">
    <property type="entry name" value="alpha/beta hydrolase"/>
    <property type="match status" value="1"/>
</dbReference>
<dbReference type="InterPro" id="IPR050654">
    <property type="entry name" value="AChE-related_enzymes"/>
</dbReference>
<dbReference type="GO" id="GO:0005615">
    <property type="term" value="C:extracellular space"/>
    <property type="evidence" value="ECO:0007669"/>
    <property type="project" value="TreeGrafter"/>
</dbReference>
<evidence type="ECO:0000256" key="4">
    <source>
        <dbReference type="ARBA" id="ARBA00022801"/>
    </source>
</evidence>
<comment type="similarity">
    <text evidence="1">Belongs to the type-B carboxylesterase/lipase family.</text>
</comment>
<evidence type="ECO:0000259" key="12">
    <source>
        <dbReference type="Pfam" id="PF00135"/>
    </source>
</evidence>
<dbReference type="InterPro" id="IPR019826">
    <property type="entry name" value="Carboxylesterase_B_AS"/>
</dbReference>
<dbReference type="GO" id="GO:0006581">
    <property type="term" value="P:acetylcholine catabolic process"/>
    <property type="evidence" value="ECO:0007669"/>
    <property type="project" value="TreeGrafter"/>
</dbReference>
<feature type="compositionally biased region" description="Basic and acidic residues" evidence="11">
    <location>
        <begin position="103"/>
        <end position="114"/>
    </location>
</feature>
<dbReference type="AlphaFoldDB" id="A0A553NR33"/>
<dbReference type="PANTHER" id="PTHR43918">
    <property type="entry name" value="ACETYLCHOLINESTERASE"/>
    <property type="match status" value="1"/>
</dbReference>
<dbReference type="PANTHER" id="PTHR43918:SF12">
    <property type="entry name" value="ACETYLCHOLINESTERASE 1"/>
    <property type="match status" value="1"/>
</dbReference>
<dbReference type="OrthoDB" id="9000293at2759"/>
<evidence type="ECO:0000256" key="7">
    <source>
        <dbReference type="ARBA" id="ARBA00023180"/>
    </source>
</evidence>
<protein>
    <recommendedName>
        <fullName evidence="2">acetylcholinesterase</fullName>
        <ecNumber evidence="2">3.1.1.7</ecNumber>
    </recommendedName>
</protein>
<evidence type="ECO:0000256" key="9">
    <source>
        <dbReference type="ARBA" id="ARBA00048484"/>
    </source>
</evidence>
<dbReference type="InterPro" id="IPR029058">
    <property type="entry name" value="AB_hydrolase_fold"/>
</dbReference>
<feature type="active site" description="Charge relay system" evidence="10">
    <location>
        <position position="483"/>
    </location>
</feature>
<evidence type="ECO:0000313" key="14">
    <source>
        <dbReference type="Proteomes" id="UP000318571"/>
    </source>
</evidence>
<keyword evidence="5" id="KW-0531">Neurotransmitter degradation</keyword>
<evidence type="ECO:0000256" key="6">
    <source>
        <dbReference type="ARBA" id="ARBA00023157"/>
    </source>
</evidence>
<feature type="active site" description="Acyl-ester intermediate" evidence="10">
    <location>
        <position position="355"/>
    </location>
</feature>
<dbReference type="InterPro" id="IPR000997">
    <property type="entry name" value="Cholinesterase"/>
</dbReference>
<dbReference type="Pfam" id="PF00135">
    <property type="entry name" value="COesterase"/>
    <property type="match status" value="1"/>
</dbReference>
<evidence type="ECO:0000256" key="8">
    <source>
        <dbReference type="ARBA" id="ARBA00037263"/>
    </source>
</evidence>
<dbReference type="STRING" id="6832.A0A553NR33"/>
<keyword evidence="14" id="KW-1185">Reference proteome</keyword>
<evidence type="ECO:0000256" key="11">
    <source>
        <dbReference type="SAM" id="MobiDB-lite"/>
    </source>
</evidence>
<dbReference type="Proteomes" id="UP000318571">
    <property type="component" value="Chromosome 4"/>
</dbReference>
<evidence type="ECO:0000256" key="3">
    <source>
        <dbReference type="ARBA" id="ARBA00022487"/>
    </source>
</evidence>
<evidence type="ECO:0000313" key="13">
    <source>
        <dbReference type="EMBL" id="TRY67908.1"/>
    </source>
</evidence>
<comment type="function">
    <text evidence="8">Rapidly hydrolyzes choline released into the synapse.</text>
</comment>
<dbReference type="SUPFAM" id="SSF53474">
    <property type="entry name" value="alpha/beta-Hydrolases"/>
    <property type="match status" value="1"/>
</dbReference>
<feature type="domain" description="Carboxylesterase type B" evidence="12">
    <location>
        <begin position="160"/>
        <end position="684"/>
    </location>
</feature>
<dbReference type="InterPro" id="IPR002018">
    <property type="entry name" value="CarbesteraseB"/>
</dbReference>
<keyword evidence="3" id="KW-0719">Serine esterase</keyword>
<gene>
    <name evidence="13" type="ORF">TCAL_05250</name>
</gene>
<dbReference type="GO" id="GO:0003990">
    <property type="term" value="F:acetylcholinesterase activity"/>
    <property type="evidence" value="ECO:0007669"/>
    <property type="project" value="UniProtKB-EC"/>
</dbReference>